<evidence type="ECO:0000259" key="1">
    <source>
        <dbReference type="Pfam" id="PF01575"/>
    </source>
</evidence>
<evidence type="ECO:0000313" key="3">
    <source>
        <dbReference type="EMBL" id="TNV76549.1"/>
    </source>
</evidence>
<dbReference type="AlphaFoldDB" id="A0A8J8SZF6"/>
<protein>
    <recommendedName>
        <fullName evidence="5">MaoC-like domain-containing protein</fullName>
    </recommendedName>
</protein>
<sequence length="306" mass="34840">MEAKSPYADFDPKTLIGKTYNSYDFSLTPTEVILYALSVGCQQDPLNKDHLKFTYENDGDFQSFPTMACALGLRTFGDFAKYPGFPKIDLDQVLHGEEEVEIIKPLKADGTVYVCTHTYKDFQDKGKMSNTVAEKLFFEKDTKELCVRITNHCIIRQFGGYGYKGTMPSVIGAGKVERPKREPDQVRVEKTQANQAILYRLNGDTNPLHIDPKVAQKVKFDRPILHGLCSFGFSCKSLLDTYSNNDPTTLKKLSARFTSHVYPGETLIVEMWKEPNTNRVYFETKTKERNLMVMKGFAEFKESPKL</sequence>
<dbReference type="Proteomes" id="UP000785679">
    <property type="component" value="Unassembled WGS sequence"/>
</dbReference>
<dbReference type="GO" id="GO:0006635">
    <property type="term" value="P:fatty acid beta-oxidation"/>
    <property type="evidence" value="ECO:0007669"/>
    <property type="project" value="TreeGrafter"/>
</dbReference>
<evidence type="ECO:0000313" key="4">
    <source>
        <dbReference type="Proteomes" id="UP000785679"/>
    </source>
</evidence>
<gene>
    <name evidence="3" type="ORF">FGO68_gene3846</name>
</gene>
<accession>A0A8J8SZF6</accession>
<dbReference type="InterPro" id="IPR054357">
    <property type="entry name" value="MFE-2_N"/>
</dbReference>
<dbReference type="CDD" id="cd03448">
    <property type="entry name" value="HDE_HSD"/>
    <property type="match status" value="1"/>
</dbReference>
<dbReference type="Pfam" id="PF22622">
    <property type="entry name" value="MFE-2_hydrat-2_N"/>
    <property type="match status" value="1"/>
</dbReference>
<dbReference type="GO" id="GO:0044594">
    <property type="term" value="F:17-beta-hydroxysteroid dehydrogenase (NAD+) activity"/>
    <property type="evidence" value="ECO:0007669"/>
    <property type="project" value="TreeGrafter"/>
</dbReference>
<reference evidence="3" key="1">
    <citation type="submission" date="2019-06" db="EMBL/GenBank/DDBJ databases">
        <authorList>
            <person name="Zheng W."/>
        </authorList>
    </citation>
    <scope>NUCLEOTIDE SEQUENCE</scope>
    <source>
        <strain evidence="3">QDHG01</strain>
    </source>
</reference>
<dbReference type="GO" id="GO:0004300">
    <property type="term" value="F:enoyl-CoA hydratase activity"/>
    <property type="evidence" value="ECO:0007669"/>
    <property type="project" value="TreeGrafter"/>
</dbReference>
<dbReference type="SUPFAM" id="SSF54637">
    <property type="entry name" value="Thioesterase/thiol ester dehydrase-isomerase"/>
    <property type="match status" value="2"/>
</dbReference>
<comment type="caution">
    <text evidence="3">The sequence shown here is derived from an EMBL/GenBank/DDBJ whole genome shotgun (WGS) entry which is preliminary data.</text>
</comment>
<dbReference type="InterPro" id="IPR029069">
    <property type="entry name" value="HotDog_dom_sf"/>
</dbReference>
<name>A0A8J8SZF6_HALGN</name>
<dbReference type="InterPro" id="IPR002539">
    <property type="entry name" value="MaoC-like_dom"/>
</dbReference>
<evidence type="ECO:0008006" key="5">
    <source>
        <dbReference type="Google" id="ProtNLM"/>
    </source>
</evidence>
<dbReference type="GO" id="GO:0003857">
    <property type="term" value="F:(3S)-3-hydroxyacyl-CoA dehydrogenase (NAD+) activity"/>
    <property type="evidence" value="ECO:0007669"/>
    <property type="project" value="TreeGrafter"/>
</dbReference>
<dbReference type="Pfam" id="PF01575">
    <property type="entry name" value="MaoC_dehydratas"/>
    <property type="match status" value="1"/>
</dbReference>
<dbReference type="GO" id="GO:0005777">
    <property type="term" value="C:peroxisome"/>
    <property type="evidence" value="ECO:0007669"/>
    <property type="project" value="TreeGrafter"/>
</dbReference>
<dbReference type="PANTHER" id="PTHR13078">
    <property type="entry name" value="PEROXISOMAL MULTIFUNCTIONAL ENZYME TYPE 2-RELATED"/>
    <property type="match status" value="1"/>
</dbReference>
<proteinExistence type="predicted"/>
<dbReference type="PANTHER" id="PTHR13078:SF56">
    <property type="entry name" value="PEROXISOMAL MULTIFUNCTIONAL ENZYME TYPE 2"/>
    <property type="match status" value="1"/>
</dbReference>
<dbReference type="Gene3D" id="3.10.129.10">
    <property type="entry name" value="Hotdog Thioesterase"/>
    <property type="match status" value="2"/>
</dbReference>
<feature type="domain" description="Peroxisomal multifunctional enzyme type 2-like N-terminal" evidence="2">
    <location>
        <begin position="25"/>
        <end position="155"/>
    </location>
</feature>
<dbReference type="EMBL" id="RRYP01013378">
    <property type="protein sequence ID" value="TNV76549.1"/>
    <property type="molecule type" value="Genomic_DNA"/>
</dbReference>
<organism evidence="3 4">
    <name type="scientific">Halteria grandinella</name>
    <dbReference type="NCBI Taxonomy" id="5974"/>
    <lineage>
        <taxon>Eukaryota</taxon>
        <taxon>Sar</taxon>
        <taxon>Alveolata</taxon>
        <taxon>Ciliophora</taxon>
        <taxon>Intramacronucleata</taxon>
        <taxon>Spirotrichea</taxon>
        <taxon>Stichotrichia</taxon>
        <taxon>Sporadotrichida</taxon>
        <taxon>Halteriidae</taxon>
        <taxon>Halteria</taxon>
    </lineage>
</organism>
<dbReference type="OrthoDB" id="60204at2759"/>
<feature type="domain" description="MaoC-like" evidence="1">
    <location>
        <begin position="178"/>
        <end position="290"/>
    </location>
</feature>
<keyword evidence="4" id="KW-1185">Reference proteome</keyword>
<evidence type="ECO:0000259" key="2">
    <source>
        <dbReference type="Pfam" id="PF22622"/>
    </source>
</evidence>